<dbReference type="Gene3D" id="3.90.550.20">
    <property type="match status" value="1"/>
</dbReference>
<organism evidence="1 2">
    <name type="scientific">Gluconobacter oxydans NBRC 3293</name>
    <dbReference type="NCBI Taxonomy" id="1315969"/>
    <lineage>
        <taxon>Bacteria</taxon>
        <taxon>Pseudomonadati</taxon>
        <taxon>Pseudomonadota</taxon>
        <taxon>Alphaproteobacteria</taxon>
        <taxon>Acetobacterales</taxon>
        <taxon>Acetobacteraceae</taxon>
        <taxon>Gluconobacter</taxon>
    </lineage>
</organism>
<protein>
    <submittedName>
        <fullName evidence="1">Uncharacterized protein</fullName>
    </submittedName>
</protein>
<evidence type="ECO:0000313" key="2">
    <source>
        <dbReference type="Proteomes" id="UP000484858"/>
    </source>
</evidence>
<dbReference type="InterPro" id="IPR029044">
    <property type="entry name" value="Nucleotide-diphossugar_trans"/>
</dbReference>
<dbReference type="AlphaFoldDB" id="A0A829X061"/>
<dbReference type="EMBL" id="BARJ01000003">
    <property type="protein sequence ID" value="GEM16150.1"/>
    <property type="molecule type" value="Genomic_DNA"/>
</dbReference>
<reference evidence="1 2" key="1">
    <citation type="submission" date="2013-04" db="EMBL/GenBank/DDBJ databases">
        <title>Gluconobacter oxydans NBRC 3293 whole genome sequence.</title>
        <authorList>
            <person name="Matsutani M."/>
            <person name="Yakushi T."/>
            <person name="Matsushita K."/>
        </authorList>
    </citation>
    <scope>NUCLEOTIDE SEQUENCE [LARGE SCALE GENOMIC DNA]</scope>
    <source>
        <strain evidence="1 2">NBRC 3293</strain>
    </source>
</reference>
<dbReference type="SUPFAM" id="SSF53448">
    <property type="entry name" value="Nucleotide-diphospho-sugar transferases"/>
    <property type="match status" value="1"/>
</dbReference>
<comment type="caution">
    <text evidence="1">The sequence shown here is derived from an EMBL/GenBank/DDBJ whole genome shotgun (WGS) entry which is preliminary data.</text>
</comment>
<accession>A0A829X061</accession>
<dbReference type="Proteomes" id="UP000484858">
    <property type="component" value="Unassembled WGS sequence"/>
</dbReference>
<name>A0A829X061_GLUOY</name>
<sequence length="381" mass="43327">MLNSEIISSPDSTYVNILHSCHDHQAIAYYEKHGASTVEHAFAIANILHIHSKVLEASYFYRVAFDLHGKTQTEFPLPQSLLQVRLLCLLKSSNVPPPEELEELATYSPALANYIRGIQIAWQDGKVGQGLDLIGNAFEIFHSGEEIDRLYLELALRYPPVGLRSGEDIASPNPIPSHLYMYWDCDPPEEIRDNIRYHQELLGTRFTIFDRESATKWLYDHYGKEIAEIFRKVRHPAEGADLLRLYVIMANGGWWLDADLRIRSLEAWKKLTTGSIKECHLFTTHNYVLHNDFFGAAPSNGIVSNGAMMALVNTFEHCGLYIAFKTGPGVLNRAVSRAIYNALQSHRPLCDLQIDDQHQFNETVEEYEVTYKIHGASWHSA</sequence>
<dbReference type="RefSeq" id="WP_172492121.1">
    <property type="nucleotide sequence ID" value="NZ_BARJ01000003.1"/>
</dbReference>
<gene>
    <name evidence="1" type="ORF">NBRC3293_0647</name>
</gene>
<proteinExistence type="predicted"/>
<evidence type="ECO:0000313" key="1">
    <source>
        <dbReference type="EMBL" id="GEM16150.1"/>
    </source>
</evidence>